<name>A0A1F4XTW1_9BACT</name>
<dbReference type="Gene3D" id="2.30.30.280">
    <property type="entry name" value="Adenine nucleotide alpha hydrolases-like domains"/>
    <property type="match status" value="1"/>
</dbReference>
<evidence type="ECO:0000313" key="12">
    <source>
        <dbReference type="EMBL" id="OGC85137.1"/>
    </source>
</evidence>
<dbReference type="Gene3D" id="2.40.30.10">
    <property type="entry name" value="Translation factors"/>
    <property type="match status" value="1"/>
</dbReference>
<dbReference type="Proteomes" id="UP000178091">
    <property type="component" value="Unassembled WGS sequence"/>
</dbReference>
<evidence type="ECO:0000256" key="2">
    <source>
        <dbReference type="ARBA" id="ARBA00022679"/>
    </source>
</evidence>
<keyword evidence="3 9" id="KW-0819">tRNA processing</keyword>
<dbReference type="AlphaFoldDB" id="A0A1F4XTW1"/>
<reference evidence="12 13" key="1">
    <citation type="journal article" date="2016" name="Nat. Commun.">
        <title>Thousands of microbial genomes shed light on interconnected biogeochemical processes in an aquifer system.</title>
        <authorList>
            <person name="Anantharaman K."/>
            <person name="Brown C.T."/>
            <person name="Hug L.A."/>
            <person name="Sharon I."/>
            <person name="Castelle C.J."/>
            <person name="Probst A.J."/>
            <person name="Thomas B.C."/>
            <person name="Singh A."/>
            <person name="Wilkins M.J."/>
            <person name="Karaoz U."/>
            <person name="Brodie E.L."/>
            <person name="Williams K.H."/>
            <person name="Hubbard S.S."/>
            <person name="Banfield J.F."/>
        </authorList>
    </citation>
    <scope>NUCLEOTIDE SEQUENCE [LARGE SCALE GENOMIC DNA]</scope>
</reference>
<evidence type="ECO:0000256" key="8">
    <source>
        <dbReference type="ARBA" id="ARBA00051542"/>
    </source>
</evidence>
<dbReference type="GO" id="GO:0002143">
    <property type="term" value="P:tRNA wobble position uridine thiolation"/>
    <property type="evidence" value="ECO:0007669"/>
    <property type="project" value="TreeGrafter"/>
</dbReference>
<dbReference type="Pfam" id="PF20258">
    <property type="entry name" value="tRNA_Me_trans_C"/>
    <property type="match status" value="1"/>
</dbReference>
<evidence type="ECO:0000259" key="10">
    <source>
        <dbReference type="Pfam" id="PF20258"/>
    </source>
</evidence>
<keyword evidence="5 9" id="KW-0067">ATP-binding</keyword>
<evidence type="ECO:0000256" key="4">
    <source>
        <dbReference type="ARBA" id="ARBA00022741"/>
    </source>
</evidence>
<evidence type="ECO:0000256" key="5">
    <source>
        <dbReference type="ARBA" id="ARBA00022840"/>
    </source>
</evidence>
<proteinExistence type="inferred from homology"/>
<feature type="binding site" evidence="9">
    <location>
        <position position="35"/>
    </location>
    <ligand>
        <name>ATP</name>
        <dbReference type="ChEBI" id="CHEBI:30616"/>
    </ligand>
</feature>
<comment type="caution">
    <text evidence="9">Lacks conserved residue(s) required for the propagation of feature annotation.</text>
</comment>
<keyword evidence="7" id="KW-1015">Disulfide bond</keyword>
<comment type="caution">
    <text evidence="12">The sequence shown here is derived from an EMBL/GenBank/DDBJ whole genome shotgun (WGS) entry which is preliminary data.</text>
</comment>
<dbReference type="Pfam" id="PF03054">
    <property type="entry name" value="tRNA_Me_trans"/>
    <property type="match status" value="1"/>
</dbReference>
<dbReference type="GO" id="GO:0103016">
    <property type="term" value="F:tRNA-uridine 2-sulfurtransferase activity"/>
    <property type="evidence" value="ECO:0007669"/>
    <property type="project" value="UniProtKB-EC"/>
</dbReference>
<sequence>MKNRKVFVGLSGGVDSAVSAALLKHEGYDVTGVFITIALPGYPCPAAEDRVEAMRVAAHLDIPFLEVNLSKEYEQEVFRPSIEEWQRGRTPNPDTLCNEKIKFGIFFDWCVEKGADFVATGHYARFSYHLKTAVDSEKDQTYFLWAVSEKKLQKTLFPVGGMQKSEVRALAKKFGLPVALRKDSQGLCFLGPISLEDMIEHEVPQTRGDVLSKSGEVIGTHKGVAHYTLGQRHGFDLQSTKAHTSPHFVIAKDIQANTITVSTSRVPRGKTNTIVTLKEINFIGEVSDGLCMARYRYRQTLIPAMLMNGTKVVLDEPHFVPEGQSLVLYRGDRCLGGGVVESATLT</sequence>
<evidence type="ECO:0000313" key="13">
    <source>
        <dbReference type="Proteomes" id="UP000178091"/>
    </source>
</evidence>
<evidence type="ECO:0000256" key="7">
    <source>
        <dbReference type="ARBA" id="ARBA00023157"/>
    </source>
</evidence>
<keyword evidence="6 9" id="KW-0694">RNA-binding</keyword>
<feature type="region of interest" description="Interaction with target base in tRNA" evidence="9">
    <location>
        <begin position="92"/>
        <end position="94"/>
    </location>
</feature>
<dbReference type="NCBIfam" id="TIGR00420">
    <property type="entry name" value="trmU"/>
    <property type="match status" value="1"/>
</dbReference>
<dbReference type="InterPro" id="IPR004506">
    <property type="entry name" value="MnmA-like"/>
</dbReference>
<gene>
    <name evidence="9" type="primary">mnmA</name>
    <name evidence="12" type="ORF">A3F55_01805</name>
</gene>
<dbReference type="EMBL" id="MEWW01000003">
    <property type="protein sequence ID" value="OGC85137.1"/>
    <property type="molecule type" value="Genomic_DNA"/>
</dbReference>
<comment type="catalytic activity">
    <reaction evidence="8 9">
        <text>S-sulfanyl-L-cysteinyl-[protein] + uridine(34) in tRNA + AH2 + ATP = 2-thiouridine(34) in tRNA + L-cysteinyl-[protein] + A + AMP + diphosphate + H(+)</text>
        <dbReference type="Rhea" id="RHEA:47032"/>
        <dbReference type="Rhea" id="RHEA-COMP:10131"/>
        <dbReference type="Rhea" id="RHEA-COMP:11726"/>
        <dbReference type="Rhea" id="RHEA-COMP:11727"/>
        <dbReference type="Rhea" id="RHEA-COMP:11728"/>
        <dbReference type="ChEBI" id="CHEBI:13193"/>
        <dbReference type="ChEBI" id="CHEBI:15378"/>
        <dbReference type="ChEBI" id="CHEBI:17499"/>
        <dbReference type="ChEBI" id="CHEBI:29950"/>
        <dbReference type="ChEBI" id="CHEBI:30616"/>
        <dbReference type="ChEBI" id="CHEBI:33019"/>
        <dbReference type="ChEBI" id="CHEBI:61963"/>
        <dbReference type="ChEBI" id="CHEBI:65315"/>
        <dbReference type="ChEBI" id="CHEBI:87170"/>
        <dbReference type="ChEBI" id="CHEBI:456215"/>
        <dbReference type="EC" id="2.8.1.13"/>
    </reaction>
</comment>
<keyword evidence="9" id="KW-0963">Cytoplasm</keyword>
<dbReference type="Pfam" id="PF20259">
    <property type="entry name" value="tRNA_Me_trans_M"/>
    <property type="match status" value="1"/>
</dbReference>
<dbReference type="NCBIfam" id="NF001138">
    <property type="entry name" value="PRK00143.1"/>
    <property type="match status" value="1"/>
</dbReference>
<dbReference type="GO" id="GO:0005737">
    <property type="term" value="C:cytoplasm"/>
    <property type="evidence" value="ECO:0007669"/>
    <property type="project" value="UniProtKB-SubCell"/>
</dbReference>
<feature type="binding site" evidence="9">
    <location>
        <begin position="9"/>
        <end position="16"/>
    </location>
    <ligand>
        <name>ATP</name>
        <dbReference type="ChEBI" id="CHEBI:30616"/>
    </ligand>
</feature>
<dbReference type="PANTHER" id="PTHR11933">
    <property type="entry name" value="TRNA 5-METHYLAMINOMETHYL-2-THIOURIDYLATE -METHYLTRANSFERASE"/>
    <property type="match status" value="1"/>
</dbReference>
<dbReference type="InterPro" id="IPR046884">
    <property type="entry name" value="MnmA-like_central"/>
</dbReference>
<dbReference type="GO" id="GO:0000049">
    <property type="term" value="F:tRNA binding"/>
    <property type="evidence" value="ECO:0007669"/>
    <property type="project" value="UniProtKB-KW"/>
</dbReference>
<evidence type="ECO:0000256" key="6">
    <source>
        <dbReference type="ARBA" id="ARBA00022884"/>
    </source>
</evidence>
<feature type="region of interest" description="Interaction with tRNA" evidence="9">
    <location>
        <begin position="296"/>
        <end position="297"/>
    </location>
</feature>
<evidence type="ECO:0000256" key="1">
    <source>
        <dbReference type="ARBA" id="ARBA00022555"/>
    </source>
</evidence>
<feature type="active site" description="Cysteine persulfide intermediate" evidence="9">
    <location>
        <position position="188"/>
    </location>
</feature>
<dbReference type="EC" id="2.8.1.13" evidence="9"/>
<feature type="domain" description="tRNA-specific 2-thiouridylase MnmA-like central" evidence="11">
    <location>
        <begin position="197"/>
        <end position="262"/>
    </location>
</feature>
<evidence type="ECO:0000256" key="3">
    <source>
        <dbReference type="ARBA" id="ARBA00022694"/>
    </source>
</evidence>
<evidence type="ECO:0000256" key="9">
    <source>
        <dbReference type="HAMAP-Rule" id="MF_00144"/>
    </source>
</evidence>
<dbReference type="HAMAP" id="MF_00144">
    <property type="entry name" value="tRNA_thiouridyl_MnmA"/>
    <property type="match status" value="1"/>
</dbReference>
<feature type="binding site" evidence="9">
    <location>
        <position position="121"/>
    </location>
    <ligand>
        <name>ATP</name>
        <dbReference type="ChEBI" id="CHEBI:30616"/>
    </ligand>
</feature>
<dbReference type="PANTHER" id="PTHR11933:SF5">
    <property type="entry name" value="MITOCHONDRIAL TRNA-SPECIFIC 2-THIOURIDYLASE 1"/>
    <property type="match status" value="1"/>
</dbReference>
<keyword evidence="2 9" id="KW-0808">Transferase</keyword>
<evidence type="ECO:0000259" key="11">
    <source>
        <dbReference type="Pfam" id="PF20259"/>
    </source>
</evidence>
<comment type="similarity">
    <text evidence="9">Belongs to the MnmA/TRMU family.</text>
</comment>
<dbReference type="SUPFAM" id="SSF52402">
    <property type="entry name" value="Adenine nucleotide alpha hydrolases-like"/>
    <property type="match status" value="1"/>
</dbReference>
<organism evidence="12 13">
    <name type="scientific">Candidatus Adlerbacteria bacterium RIFCSPHIGHO2_12_FULL_53_18</name>
    <dbReference type="NCBI Taxonomy" id="1797242"/>
    <lineage>
        <taxon>Bacteria</taxon>
        <taxon>Candidatus Adleribacteriota</taxon>
    </lineage>
</organism>
<dbReference type="CDD" id="cd01998">
    <property type="entry name" value="MnmA_TRMU-like"/>
    <property type="match status" value="1"/>
</dbReference>
<comment type="function">
    <text evidence="9">Catalyzes the 2-thiolation of uridine at the wobble position (U34) of tRNA, leading to the formation of s(2)U34.</text>
</comment>
<feature type="active site" description="Nucleophile" evidence="9">
    <location>
        <position position="97"/>
    </location>
</feature>
<feature type="site" description="Interaction with tRNA" evidence="9">
    <location>
        <position position="324"/>
    </location>
</feature>
<accession>A0A1F4XTW1</accession>
<dbReference type="InterPro" id="IPR023382">
    <property type="entry name" value="MnmA-like_central_sf"/>
</dbReference>
<comment type="subcellular location">
    <subcellularLocation>
        <location evidence="9">Cytoplasm</location>
    </subcellularLocation>
</comment>
<feature type="site" description="Interaction with tRNA" evidence="9">
    <location>
        <position position="122"/>
    </location>
</feature>
<dbReference type="GO" id="GO:0005524">
    <property type="term" value="F:ATP binding"/>
    <property type="evidence" value="ECO:0007669"/>
    <property type="project" value="UniProtKB-KW"/>
</dbReference>
<keyword evidence="1 9" id="KW-0820">tRNA-binding</keyword>
<dbReference type="Gene3D" id="3.40.50.620">
    <property type="entry name" value="HUPs"/>
    <property type="match status" value="1"/>
</dbReference>
<protein>
    <recommendedName>
        <fullName evidence="9">tRNA-specific 2-thiouridylase MnmA</fullName>
        <ecNumber evidence="9">2.8.1.13</ecNumber>
    </recommendedName>
</protein>
<feature type="domain" description="tRNA-specific 2-thiouridylase MnmA-like C-terminal" evidence="10">
    <location>
        <begin position="275"/>
        <end position="340"/>
    </location>
</feature>
<dbReference type="InterPro" id="IPR046885">
    <property type="entry name" value="MnmA-like_C"/>
</dbReference>
<dbReference type="InterPro" id="IPR014729">
    <property type="entry name" value="Rossmann-like_a/b/a_fold"/>
</dbReference>
<keyword evidence="4 9" id="KW-0547">Nucleotide-binding</keyword>
<feature type="region of interest" description="Interaction with tRNA" evidence="9">
    <location>
        <begin position="138"/>
        <end position="140"/>
    </location>
</feature>